<comment type="subcellular location">
    <subcellularLocation>
        <location evidence="1">Cell membrane</location>
        <topology evidence="1">Multi-pass membrane protein</topology>
    </subcellularLocation>
</comment>
<evidence type="ECO:0000313" key="9">
    <source>
        <dbReference type="EMBL" id="NEV61210.1"/>
    </source>
</evidence>
<feature type="transmembrane region" description="Helical" evidence="8">
    <location>
        <begin position="308"/>
        <end position="337"/>
    </location>
</feature>
<dbReference type="EMBL" id="JAAIJQ010000009">
    <property type="protein sequence ID" value="NEV61210.1"/>
    <property type="molecule type" value="Genomic_DNA"/>
</dbReference>
<organism evidence="9 10">
    <name type="scientific">Thiorhodococcus minor</name>
    <dbReference type="NCBI Taxonomy" id="57489"/>
    <lineage>
        <taxon>Bacteria</taxon>
        <taxon>Pseudomonadati</taxon>
        <taxon>Pseudomonadota</taxon>
        <taxon>Gammaproteobacteria</taxon>
        <taxon>Chromatiales</taxon>
        <taxon>Chromatiaceae</taxon>
        <taxon>Thiorhodococcus</taxon>
    </lineage>
</organism>
<comment type="similarity">
    <text evidence="2">Belongs to the autoinducer-2 exporter (AI-2E) (TC 2.A.86) family.</text>
</comment>
<keyword evidence="6 8" id="KW-1133">Transmembrane helix</keyword>
<evidence type="ECO:0000256" key="7">
    <source>
        <dbReference type="ARBA" id="ARBA00023136"/>
    </source>
</evidence>
<sequence>MTDENPFVDNALEATIRIGVLLLIAAWCFSIIKPFIIPIAWAIIIAVGTYPAYGKLTARLGGRRAPAAALIAMLGIIILILPAAMLSGTVIEGAHGMAENLKDGALAVPPPPDGIKSWPVVGEQLHAFWSQASANLASTLSKFAPQLKAFGSWLLSAAAGAGFVILQLFVAVIIAGFLLAHSETGGRATRAIARRLAGTQGESFARLAEATVRSVARGILGVALIQSLLIALGFLVMGVPGAGLWALLCLILSVIQIGPMLVVIPVVFYVFSTADTLPAILFLIWSIFTGAIDNILKPILLGRGVDVPMAVVFIGAIGGFISSGIIGLFVGAVVLVLGYKLILAWLGEDANSPPPVAPEQPTSPSNGD</sequence>
<dbReference type="InterPro" id="IPR002549">
    <property type="entry name" value="AI-2E-like"/>
</dbReference>
<dbReference type="Pfam" id="PF01594">
    <property type="entry name" value="AI-2E_transport"/>
    <property type="match status" value="1"/>
</dbReference>
<proteinExistence type="inferred from homology"/>
<feature type="transmembrane region" description="Helical" evidence="8">
    <location>
        <begin position="153"/>
        <end position="180"/>
    </location>
</feature>
<evidence type="ECO:0000313" key="10">
    <source>
        <dbReference type="Proteomes" id="UP000483379"/>
    </source>
</evidence>
<evidence type="ECO:0000256" key="1">
    <source>
        <dbReference type="ARBA" id="ARBA00004651"/>
    </source>
</evidence>
<keyword evidence="5 8" id="KW-0812">Transmembrane</keyword>
<dbReference type="PANTHER" id="PTHR21716:SF67">
    <property type="entry name" value="TRANSPORT PROTEIN YDIK-RELATED"/>
    <property type="match status" value="1"/>
</dbReference>
<evidence type="ECO:0000256" key="3">
    <source>
        <dbReference type="ARBA" id="ARBA00022448"/>
    </source>
</evidence>
<feature type="transmembrane region" description="Helical" evidence="8">
    <location>
        <begin position="277"/>
        <end position="296"/>
    </location>
</feature>
<dbReference type="GO" id="GO:0005886">
    <property type="term" value="C:plasma membrane"/>
    <property type="evidence" value="ECO:0007669"/>
    <property type="project" value="UniProtKB-SubCell"/>
</dbReference>
<reference evidence="9 10" key="1">
    <citation type="submission" date="2020-02" db="EMBL/GenBank/DDBJ databases">
        <title>Genome sequences of Thiorhodococcus mannitoliphagus and Thiorhodococcus minor, purple sulfur photosynthetic bacteria in the gammaproteobacterial family, Chromatiaceae.</title>
        <authorList>
            <person name="Aviles F.A."/>
            <person name="Meyer T.E."/>
            <person name="Kyndt J.A."/>
        </authorList>
    </citation>
    <scope>NUCLEOTIDE SEQUENCE [LARGE SCALE GENOMIC DNA]</scope>
    <source>
        <strain evidence="9 10">DSM 11518</strain>
    </source>
</reference>
<evidence type="ECO:0000256" key="4">
    <source>
        <dbReference type="ARBA" id="ARBA00022475"/>
    </source>
</evidence>
<dbReference type="RefSeq" id="WP_164451254.1">
    <property type="nucleotide sequence ID" value="NZ_JAAIJQ010000009.1"/>
</dbReference>
<evidence type="ECO:0000256" key="6">
    <source>
        <dbReference type="ARBA" id="ARBA00022989"/>
    </source>
</evidence>
<keyword evidence="10" id="KW-1185">Reference proteome</keyword>
<dbReference type="PANTHER" id="PTHR21716">
    <property type="entry name" value="TRANSMEMBRANE PROTEIN"/>
    <property type="match status" value="1"/>
</dbReference>
<evidence type="ECO:0000256" key="2">
    <source>
        <dbReference type="ARBA" id="ARBA00009773"/>
    </source>
</evidence>
<evidence type="ECO:0000256" key="8">
    <source>
        <dbReference type="SAM" id="Phobius"/>
    </source>
</evidence>
<accession>A0A6M0JUG1</accession>
<feature type="transmembrane region" description="Helical" evidence="8">
    <location>
        <begin position="65"/>
        <end position="91"/>
    </location>
</feature>
<evidence type="ECO:0000256" key="5">
    <source>
        <dbReference type="ARBA" id="ARBA00022692"/>
    </source>
</evidence>
<keyword evidence="7 8" id="KW-0472">Membrane</keyword>
<keyword evidence="3" id="KW-0813">Transport</keyword>
<dbReference type="Proteomes" id="UP000483379">
    <property type="component" value="Unassembled WGS sequence"/>
</dbReference>
<keyword evidence="4" id="KW-1003">Cell membrane</keyword>
<gene>
    <name evidence="9" type="ORF">G3446_04720</name>
</gene>
<feature type="transmembrane region" description="Helical" evidence="8">
    <location>
        <begin position="219"/>
        <end position="239"/>
    </location>
</feature>
<name>A0A6M0JUG1_9GAMM</name>
<protein>
    <submittedName>
        <fullName evidence="9">AI-2E family transporter</fullName>
    </submittedName>
</protein>
<dbReference type="AlphaFoldDB" id="A0A6M0JUG1"/>
<feature type="transmembrane region" description="Helical" evidence="8">
    <location>
        <begin position="20"/>
        <end position="53"/>
    </location>
</feature>
<feature type="transmembrane region" description="Helical" evidence="8">
    <location>
        <begin position="245"/>
        <end position="270"/>
    </location>
</feature>
<comment type="caution">
    <text evidence="9">The sequence shown here is derived from an EMBL/GenBank/DDBJ whole genome shotgun (WGS) entry which is preliminary data.</text>
</comment>